<evidence type="ECO:0000256" key="5">
    <source>
        <dbReference type="ARBA" id="ARBA00022787"/>
    </source>
</evidence>
<sequence length="72" mass="7971">MASRVSLKSKGKMTRGGLSSEEDSVAKKLKELTNRTLKVAKVVAHYGFIPMVIYVGMLSEPRPTYFQLLSPV</sequence>
<evidence type="ECO:0000256" key="6">
    <source>
        <dbReference type="ARBA" id="ARBA00022927"/>
    </source>
</evidence>
<keyword evidence="13" id="KW-1185">Reference proteome</keyword>
<feature type="transmembrane region" description="Helical" evidence="11">
    <location>
        <begin position="39"/>
        <end position="59"/>
    </location>
</feature>
<comment type="similarity">
    <text evidence="2">Belongs to the Tom7 family.</text>
</comment>
<keyword evidence="9 11" id="KW-0472">Membrane</keyword>
<dbReference type="InterPro" id="IPR012621">
    <property type="entry name" value="Tom7"/>
</dbReference>
<evidence type="ECO:0000256" key="4">
    <source>
        <dbReference type="ARBA" id="ARBA00022692"/>
    </source>
</evidence>
<dbReference type="Gramene" id="Kaladp0011s0318.1.v1.1">
    <property type="protein sequence ID" value="Kaladp0011s0318.1.v1.1.CDS.1"/>
    <property type="gene ID" value="Kaladp0011s0318.v1.1"/>
</dbReference>
<protein>
    <submittedName>
        <fullName evidence="12">Uncharacterized protein</fullName>
    </submittedName>
</protein>
<evidence type="ECO:0000256" key="1">
    <source>
        <dbReference type="ARBA" id="ARBA00004572"/>
    </source>
</evidence>
<accession>A0A7N0SWM5</accession>
<keyword evidence="7 11" id="KW-1133">Transmembrane helix</keyword>
<proteinExistence type="inferred from homology"/>
<evidence type="ECO:0000256" key="3">
    <source>
        <dbReference type="ARBA" id="ARBA00022448"/>
    </source>
</evidence>
<dbReference type="Proteomes" id="UP000594263">
    <property type="component" value="Unplaced"/>
</dbReference>
<evidence type="ECO:0000256" key="9">
    <source>
        <dbReference type="ARBA" id="ARBA00023136"/>
    </source>
</evidence>
<dbReference type="EnsemblPlants" id="Kaladp0011s0318.1.v1.1">
    <property type="protein sequence ID" value="Kaladp0011s0318.1.v1.1.CDS.1"/>
    <property type="gene ID" value="Kaladp0011s0318.v1.1"/>
</dbReference>
<evidence type="ECO:0000256" key="2">
    <source>
        <dbReference type="ARBA" id="ARBA00010917"/>
    </source>
</evidence>
<dbReference type="PANTHER" id="PTHR34944:SF2">
    <property type="entry name" value="MITOCHONDRIAL IMPORT RECEPTOR SUBUNIT TOM7"/>
    <property type="match status" value="1"/>
</dbReference>
<evidence type="ECO:0000256" key="7">
    <source>
        <dbReference type="ARBA" id="ARBA00022989"/>
    </source>
</evidence>
<name>A0A7N0SWM5_KALFE</name>
<comment type="subcellular location">
    <subcellularLocation>
        <location evidence="1">Mitochondrion outer membrane</location>
        <topology evidence="1">Single-pass membrane protein</topology>
    </subcellularLocation>
</comment>
<evidence type="ECO:0000313" key="13">
    <source>
        <dbReference type="Proteomes" id="UP000594263"/>
    </source>
</evidence>
<dbReference type="PANTHER" id="PTHR34944">
    <property type="entry name" value="MITOCHONDRIAL IMPORT RECEPTOR SUBUNIT TOM7"/>
    <property type="match status" value="1"/>
</dbReference>
<dbReference type="Pfam" id="PF08038">
    <property type="entry name" value="Tom7"/>
    <property type="match status" value="1"/>
</dbReference>
<keyword evidence="8" id="KW-0496">Mitochondrion</keyword>
<organism evidence="12 13">
    <name type="scientific">Kalanchoe fedtschenkoi</name>
    <name type="common">Lavender scallops</name>
    <name type="synonym">South American air plant</name>
    <dbReference type="NCBI Taxonomy" id="63787"/>
    <lineage>
        <taxon>Eukaryota</taxon>
        <taxon>Viridiplantae</taxon>
        <taxon>Streptophyta</taxon>
        <taxon>Embryophyta</taxon>
        <taxon>Tracheophyta</taxon>
        <taxon>Spermatophyta</taxon>
        <taxon>Magnoliopsida</taxon>
        <taxon>eudicotyledons</taxon>
        <taxon>Gunneridae</taxon>
        <taxon>Pentapetalae</taxon>
        <taxon>Saxifragales</taxon>
        <taxon>Crassulaceae</taxon>
        <taxon>Kalanchoe</taxon>
    </lineage>
</organism>
<feature type="region of interest" description="Disordered" evidence="10">
    <location>
        <begin position="1"/>
        <end position="24"/>
    </location>
</feature>
<evidence type="ECO:0000256" key="10">
    <source>
        <dbReference type="SAM" id="MobiDB-lite"/>
    </source>
</evidence>
<reference evidence="12" key="1">
    <citation type="submission" date="2021-01" db="UniProtKB">
        <authorList>
            <consortium name="EnsemblPlants"/>
        </authorList>
    </citation>
    <scope>IDENTIFICATION</scope>
</reference>
<keyword evidence="6" id="KW-0653">Protein transport</keyword>
<evidence type="ECO:0000313" key="12">
    <source>
        <dbReference type="EnsemblPlants" id="Kaladp0011s0318.1.v1.1.CDS.1"/>
    </source>
</evidence>
<keyword evidence="5" id="KW-1000">Mitochondrion outer membrane</keyword>
<keyword evidence="4 11" id="KW-0812">Transmembrane</keyword>
<evidence type="ECO:0000256" key="8">
    <source>
        <dbReference type="ARBA" id="ARBA00023128"/>
    </source>
</evidence>
<evidence type="ECO:0000256" key="11">
    <source>
        <dbReference type="SAM" id="Phobius"/>
    </source>
</evidence>
<keyword evidence="3" id="KW-0813">Transport</keyword>
<dbReference type="AlphaFoldDB" id="A0A7N0SWM5"/>
<dbReference type="OMA" id="PEERSAC"/>
<dbReference type="GO" id="GO:0005742">
    <property type="term" value="C:mitochondrial outer membrane translocase complex"/>
    <property type="evidence" value="ECO:0007669"/>
    <property type="project" value="InterPro"/>
</dbReference>
<dbReference type="GO" id="GO:0030150">
    <property type="term" value="P:protein import into mitochondrial matrix"/>
    <property type="evidence" value="ECO:0007669"/>
    <property type="project" value="InterPro"/>
</dbReference>